<feature type="domain" description="Secretion system C-terminal sorting" evidence="2">
    <location>
        <begin position="467"/>
        <end position="542"/>
    </location>
</feature>
<gene>
    <name evidence="3" type="ORF">EWM57_09400</name>
</gene>
<organism evidence="3 4">
    <name type="scientific">Hymenobacter persicinus</name>
    <dbReference type="NCBI Taxonomy" id="2025506"/>
    <lineage>
        <taxon>Bacteria</taxon>
        <taxon>Pseudomonadati</taxon>
        <taxon>Bacteroidota</taxon>
        <taxon>Cytophagia</taxon>
        <taxon>Cytophagales</taxon>
        <taxon>Hymenobacteraceae</taxon>
        <taxon>Hymenobacter</taxon>
    </lineage>
</organism>
<evidence type="ECO:0000313" key="4">
    <source>
        <dbReference type="Proteomes" id="UP000294155"/>
    </source>
</evidence>
<name>A0A4Q5LBL4_9BACT</name>
<reference evidence="3 4" key="1">
    <citation type="submission" date="2019-02" db="EMBL/GenBank/DDBJ databases">
        <title>Bacterial novel species isolated from soil.</title>
        <authorList>
            <person name="Jung H.-Y."/>
        </authorList>
    </citation>
    <scope>NUCLEOTIDE SEQUENCE [LARGE SCALE GENOMIC DNA]</scope>
    <source>
        <strain evidence="3 4">1-3-3-3</strain>
    </source>
</reference>
<dbReference type="PANTHER" id="PTHR35580">
    <property type="entry name" value="CELL SURFACE GLYCOPROTEIN (S-LAYER PROTEIN)-LIKE PROTEIN"/>
    <property type="match status" value="1"/>
</dbReference>
<feature type="chain" id="PRO_5020395630" evidence="1">
    <location>
        <begin position="20"/>
        <end position="545"/>
    </location>
</feature>
<dbReference type="OrthoDB" id="610424at2"/>
<dbReference type="RefSeq" id="WP_129920890.1">
    <property type="nucleotide sequence ID" value="NZ_SEWE01000016.1"/>
</dbReference>
<dbReference type="Gene3D" id="2.80.10.50">
    <property type="match status" value="1"/>
</dbReference>
<accession>A0A4Q5LBL4</accession>
<dbReference type="Pfam" id="PF18962">
    <property type="entry name" value="Por_Secre_tail"/>
    <property type="match status" value="1"/>
</dbReference>
<dbReference type="InterPro" id="IPR052918">
    <property type="entry name" value="Motility_Chemotaxis_Reg"/>
</dbReference>
<proteinExistence type="predicted"/>
<dbReference type="AlphaFoldDB" id="A0A4Q5LBL4"/>
<sequence>MKQLFLALLLLWTGLTAGAQSPDWTFAKTVSSATDVATDSEGNFYLTGTFSGSAQIGTRQLTSARPGQCLYVAKCRPTGQVLQVMQLEGATTVSAQGLAVDKDGNCFVAGSFLGTLTDASGQQYTSRTTGSGSDILLVKFGATGAVRWLRQADGTQSGVYGYSNGSAVAVDAAGNSYLTGRANGSDIRFETLTFGARRNQGFLASYTRQGQLRWARVFVGLSPGFSSSAGGGVAVDRNGSCYVSGFSFRGWSLDGTTVTGSGTTGTGNNLYLAKFDTRQGQLRWAQATPGDGSGRALALDQQGDIYLGGDFIGTAAFGSSTLTSVGETDGFVARYDPDGSVDWATALGTPTADGITDLAVDPNSRKTFATGFLNTVYGLSGQAFLGRLNANGRVQEMEKVGGPGSSRGGTLALDEQNNVFTAGTFQGSCRFGAITLTSTAEQGYFGRYGRPGSQSHAAADPISIQTFPNPAHTHFTLRLTEPENPGAVRAALYNPQGRQVADFKPTCPASGVDVAFNTAGLPEGLYVLRITTGPQTLTRTISIRH</sequence>
<dbReference type="EMBL" id="SEWE01000016">
    <property type="protein sequence ID" value="RYU79890.1"/>
    <property type="molecule type" value="Genomic_DNA"/>
</dbReference>
<dbReference type="Proteomes" id="UP000294155">
    <property type="component" value="Unassembled WGS sequence"/>
</dbReference>
<evidence type="ECO:0000256" key="1">
    <source>
        <dbReference type="SAM" id="SignalP"/>
    </source>
</evidence>
<feature type="signal peptide" evidence="1">
    <location>
        <begin position="1"/>
        <end position="19"/>
    </location>
</feature>
<keyword evidence="4" id="KW-1185">Reference proteome</keyword>
<protein>
    <submittedName>
        <fullName evidence="3">T9SS type A sorting domain-containing protein</fullName>
    </submittedName>
</protein>
<keyword evidence="1" id="KW-0732">Signal</keyword>
<evidence type="ECO:0000313" key="3">
    <source>
        <dbReference type="EMBL" id="RYU79890.1"/>
    </source>
</evidence>
<dbReference type="PANTHER" id="PTHR35580:SF1">
    <property type="entry name" value="PHYTASE-LIKE DOMAIN-CONTAINING PROTEIN"/>
    <property type="match status" value="1"/>
</dbReference>
<dbReference type="NCBIfam" id="TIGR04183">
    <property type="entry name" value="Por_Secre_tail"/>
    <property type="match status" value="1"/>
</dbReference>
<dbReference type="SUPFAM" id="SSF101898">
    <property type="entry name" value="NHL repeat"/>
    <property type="match status" value="1"/>
</dbReference>
<evidence type="ECO:0000259" key="2">
    <source>
        <dbReference type="Pfam" id="PF18962"/>
    </source>
</evidence>
<dbReference type="InterPro" id="IPR026444">
    <property type="entry name" value="Secre_tail"/>
</dbReference>
<comment type="caution">
    <text evidence="3">The sequence shown here is derived from an EMBL/GenBank/DDBJ whole genome shotgun (WGS) entry which is preliminary data.</text>
</comment>